<comment type="caution">
    <text evidence="2">The sequence shown here is derived from an EMBL/GenBank/DDBJ whole genome shotgun (WGS) entry which is preliminary data.</text>
</comment>
<organism evidence="2">
    <name type="scientific">mine drainage metagenome</name>
    <dbReference type="NCBI Taxonomy" id="410659"/>
    <lineage>
        <taxon>unclassified sequences</taxon>
        <taxon>metagenomes</taxon>
        <taxon>ecological metagenomes</taxon>
    </lineage>
</organism>
<proteinExistence type="predicted"/>
<sequence length="520" mass="55348">MCAVTVGAGSGVNQREQHQQRVDDAERHRTEGSQSHLAPVNFDDGFDKIAADVNGAAQCQRAGVFGFLSDGQVELFLRQVDVATAQQRGDLGVKQQCVGLHGAGFDTKVGHRATQLDLFVASQGELQHFPQVQTGFFHHHLADFSARHQQLDAATGAGQHGANRIAAASQLDLSCEHTGAGFTGCVFRQPLRQCQACDLDIGSGLNRGVAAIQRHHGIDLPMTESKLQRLECQHGIIQADVGDQCLKRRFSAAANGFGAEIDFGIHAAPVLGFERQVWNHAFGQGRGLRHRPGARSCFFGALDFSGARANERSKVFQVEPGGHQIAAQLRSFTAGFNLHPTGEVAGTHASGEGGITQGVGLADQMPLHHVITGGGHGDAGQGEQLIEVVAADGQLHIDGRELDQAGDMANGLNAGMTCRGIHVEAIRYGLVAQGQDRVTRAQRLQGQASELPLDVETHARVRRAASLLRQGGEFGAETGLALHVVVANDTLVERQAVNVNAGAVILLMKVEQPVFPPLRP</sequence>
<gene>
    <name evidence="2" type="ORF">GALL_492510</name>
</gene>
<name>A0A1J5PCU0_9ZZZZ</name>
<reference evidence="2" key="1">
    <citation type="submission" date="2016-10" db="EMBL/GenBank/DDBJ databases">
        <title>Sequence of Gallionella enrichment culture.</title>
        <authorList>
            <person name="Poehlein A."/>
            <person name="Muehling M."/>
            <person name="Daniel R."/>
        </authorList>
    </citation>
    <scope>NUCLEOTIDE SEQUENCE</scope>
</reference>
<protein>
    <submittedName>
        <fullName evidence="2">Uncharacterized protein</fullName>
    </submittedName>
</protein>
<feature type="region of interest" description="Disordered" evidence="1">
    <location>
        <begin position="1"/>
        <end position="37"/>
    </location>
</feature>
<evidence type="ECO:0000256" key="1">
    <source>
        <dbReference type="SAM" id="MobiDB-lite"/>
    </source>
</evidence>
<evidence type="ECO:0000313" key="2">
    <source>
        <dbReference type="EMBL" id="OIQ69150.1"/>
    </source>
</evidence>
<dbReference type="AlphaFoldDB" id="A0A1J5PCU0"/>
<feature type="compositionally biased region" description="Basic and acidic residues" evidence="1">
    <location>
        <begin position="15"/>
        <end position="31"/>
    </location>
</feature>
<dbReference type="EMBL" id="MLJW01004889">
    <property type="protein sequence ID" value="OIQ69150.1"/>
    <property type="molecule type" value="Genomic_DNA"/>
</dbReference>
<accession>A0A1J5PCU0</accession>